<reference evidence="3" key="1">
    <citation type="submission" date="2022-11" db="EMBL/GenBank/DDBJ databases">
        <title>The characterization of three novel Bacteroidetes species and genomic analysis of their roles in tidal elemental geochemical cycles.</title>
        <authorList>
            <person name="Ma K.-J."/>
        </authorList>
    </citation>
    <scope>NUCLEOTIDE SEQUENCE</scope>
    <source>
        <strain evidence="3">M415</strain>
    </source>
</reference>
<dbReference type="SUPFAM" id="SSF52402">
    <property type="entry name" value="Adenine nucleotide alpha hydrolases-like"/>
    <property type="match status" value="2"/>
</dbReference>
<evidence type="ECO:0000313" key="3">
    <source>
        <dbReference type="EMBL" id="MCX2720751.1"/>
    </source>
</evidence>
<comment type="caution">
    <text evidence="3">The sequence shown here is derived from an EMBL/GenBank/DDBJ whole genome shotgun (WGS) entry which is preliminary data.</text>
</comment>
<evidence type="ECO:0000256" key="1">
    <source>
        <dbReference type="ARBA" id="ARBA00008791"/>
    </source>
</evidence>
<dbReference type="InterPro" id="IPR014729">
    <property type="entry name" value="Rossmann-like_a/b/a_fold"/>
</dbReference>
<accession>A0AAE3SQ09</accession>
<gene>
    <name evidence="3" type="ORF">OO016_14145</name>
</gene>
<dbReference type="Pfam" id="PF00582">
    <property type="entry name" value="Usp"/>
    <property type="match status" value="1"/>
</dbReference>
<feature type="domain" description="UspA" evidence="2">
    <location>
        <begin position="2"/>
        <end position="146"/>
    </location>
</feature>
<name>A0AAE3SQ09_9FLAO</name>
<dbReference type="Gene3D" id="3.40.50.620">
    <property type="entry name" value="HUPs"/>
    <property type="match status" value="2"/>
</dbReference>
<proteinExistence type="inferred from homology"/>
<dbReference type="AlphaFoldDB" id="A0AAE3SQ09"/>
<dbReference type="InterPro" id="IPR006016">
    <property type="entry name" value="UspA"/>
</dbReference>
<comment type="similarity">
    <text evidence="1">Belongs to the universal stress protein A family.</text>
</comment>
<dbReference type="RefSeq" id="WP_266015378.1">
    <property type="nucleotide sequence ID" value="NZ_JAPFQP010000004.1"/>
</dbReference>
<dbReference type="PANTHER" id="PTHR46268">
    <property type="entry name" value="STRESS RESPONSE PROTEIN NHAX"/>
    <property type="match status" value="1"/>
</dbReference>
<dbReference type="EMBL" id="JAPFQP010000004">
    <property type="protein sequence ID" value="MCX2720751.1"/>
    <property type="molecule type" value="Genomic_DNA"/>
</dbReference>
<protein>
    <submittedName>
        <fullName evidence="3">Universal stress protein</fullName>
    </submittedName>
</protein>
<dbReference type="Proteomes" id="UP001207116">
    <property type="component" value="Unassembled WGS sequence"/>
</dbReference>
<organism evidence="3 4">
    <name type="scientific">Lentiprolixibacter aurantiacus</name>
    <dbReference type="NCBI Taxonomy" id="2993939"/>
    <lineage>
        <taxon>Bacteria</taxon>
        <taxon>Pseudomonadati</taxon>
        <taxon>Bacteroidota</taxon>
        <taxon>Flavobacteriia</taxon>
        <taxon>Flavobacteriales</taxon>
        <taxon>Flavobacteriaceae</taxon>
        <taxon>Lentiprolixibacter</taxon>
    </lineage>
</organism>
<evidence type="ECO:0000313" key="4">
    <source>
        <dbReference type="Proteomes" id="UP001207116"/>
    </source>
</evidence>
<dbReference type="CDD" id="cd00293">
    <property type="entry name" value="USP-like"/>
    <property type="match status" value="1"/>
</dbReference>
<dbReference type="PANTHER" id="PTHR46268:SF6">
    <property type="entry name" value="UNIVERSAL STRESS PROTEIN UP12"/>
    <property type="match status" value="1"/>
</dbReference>
<evidence type="ECO:0000259" key="2">
    <source>
        <dbReference type="Pfam" id="PF00582"/>
    </source>
</evidence>
<keyword evidence="4" id="KW-1185">Reference proteome</keyword>
<sequence>MRILLPTDFSKNAWHAIQYALYLFEKNDCQFFVLHAHQVSPSGLVSTINKERDTRLFEITLLEAQEKLNKIVNHLDAINKIAGHHFEGLLETDTLLNAIGRQMIDKDIDFVFMGTQGASGMKEVFLGSNTVRLILNLKNCPIMVVPEHFEIGPYREILFATDFKHHYKKAEIQPLQDIAAIIGATLVVTHIAMEETLDAEQKQLRKMLYRLLEGSDFRFEDIAYYPNIASRIQEWSREAHMGMIAMINCRHGFFSSLLREPVVKRIAFHTEVPFLVLPEIT</sequence>